<dbReference type="Proteomes" id="UP000738325">
    <property type="component" value="Unassembled WGS sequence"/>
</dbReference>
<proteinExistence type="predicted"/>
<comment type="caution">
    <text evidence="3">The sequence shown here is derived from an EMBL/GenBank/DDBJ whole genome shotgun (WGS) entry which is preliminary data.</text>
</comment>
<dbReference type="OrthoDB" id="2375664at2759"/>
<feature type="region of interest" description="Disordered" evidence="1">
    <location>
        <begin position="87"/>
        <end position="110"/>
    </location>
</feature>
<sequence length="764" mass="86309">MDIRGNSISLGSQYMDPDQPNPLLIPEIILLVFEYVDPSLYRRLSEVCRLWKSVGHSLAWSHCSMDNRHLFGLLQQDRVQHRAAVIGDRQDKEEESEETMTETGQDDDPAIDEASFLMNCGLIGSLKFREKSDLTAAYLASIRPPDPSTAFRIHKGRIDPTSGSLLDSGLLHAITRNDGLGGIDLRHLRLACDFDGYELLIFDHLIESFHQLDLTSNSVPSLSEKSLFCPALDTLYLRNIQPITAKQLRTPFFQLWPQEEPKTTLGYLTSLTILDFHTGCRFSGPEIEPANWRDYESIDSLLAILRLCPYLTHLRVSYGITLTSQPSPFGFTQTVRTLYPHHHDAAWSNVSDDYISKFAKLVPELSNIDFGMRPHFDQTAWKRLMLRYRWQLKALSVWSALEFDAHVLTLLIGPPQGHPDRVKRPHLLTKLDINGLDATAKSAWLVIQQIPTLLDFSARDVPLDASRLVGYGWVCTSLQTLAIHVAIPKKPAEEETAWTWDESRRKWRENYEISCDVTPLDEQDQQHDYSTRLQIQVCEQLGLLINLRKLILEGSGALDDGGDDDLMPPGHESMKLTLKTGLDRLAPLKRRLETLIVYQLDEKLCGQKELQWIARNWVHHNNPHWLWTHAVEEQPHITSTLRLTTDECGSSQVASYLVPAPTFEALLGILVKNTNTGEEVAETEAEAEAEAPGTLSQPTMDSNSAYNAPHQAQTDPVSWVKILGTMALCMTLIGSILALCIMWIIRVGKAEHAEKQKKLADKDK</sequence>
<keyword evidence="2" id="KW-1133">Transmembrane helix</keyword>
<dbReference type="AlphaFoldDB" id="A0A9P6R7J6"/>
<evidence type="ECO:0008006" key="5">
    <source>
        <dbReference type="Google" id="ProtNLM"/>
    </source>
</evidence>
<keyword evidence="4" id="KW-1185">Reference proteome</keyword>
<keyword evidence="2" id="KW-0812">Transmembrane</keyword>
<feature type="compositionally biased region" description="Acidic residues" evidence="1">
    <location>
        <begin position="679"/>
        <end position="689"/>
    </location>
</feature>
<evidence type="ECO:0000313" key="4">
    <source>
        <dbReference type="Proteomes" id="UP000738325"/>
    </source>
</evidence>
<feature type="compositionally biased region" description="Polar residues" evidence="1">
    <location>
        <begin position="694"/>
        <end position="710"/>
    </location>
</feature>
<dbReference type="CDD" id="cd09917">
    <property type="entry name" value="F-box_SF"/>
    <property type="match status" value="1"/>
</dbReference>
<protein>
    <recommendedName>
        <fullName evidence="5">F-box domain-containing protein</fullName>
    </recommendedName>
</protein>
<gene>
    <name evidence="3" type="ORF">BGZ99_008357</name>
</gene>
<dbReference type="EMBL" id="JAAAIP010000642">
    <property type="protein sequence ID" value="KAG0314123.1"/>
    <property type="molecule type" value="Genomic_DNA"/>
</dbReference>
<evidence type="ECO:0000313" key="3">
    <source>
        <dbReference type="EMBL" id="KAG0314123.1"/>
    </source>
</evidence>
<evidence type="ECO:0000256" key="2">
    <source>
        <dbReference type="SAM" id="Phobius"/>
    </source>
</evidence>
<feature type="compositionally biased region" description="Acidic residues" evidence="1">
    <location>
        <begin position="93"/>
        <end position="110"/>
    </location>
</feature>
<feature type="transmembrane region" description="Helical" evidence="2">
    <location>
        <begin position="719"/>
        <end position="745"/>
    </location>
</feature>
<feature type="region of interest" description="Disordered" evidence="1">
    <location>
        <begin position="678"/>
        <end position="710"/>
    </location>
</feature>
<reference evidence="3" key="1">
    <citation type="journal article" date="2020" name="Fungal Divers.">
        <title>Resolving the Mortierellaceae phylogeny through synthesis of multi-gene phylogenetics and phylogenomics.</title>
        <authorList>
            <person name="Vandepol N."/>
            <person name="Liber J."/>
            <person name="Desiro A."/>
            <person name="Na H."/>
            <person name="Kennedy M."/>
            <person name="Barry K."/>
            <person name="Grigoriev I.V."/>
            <person name="Miller A.N."/>
            <person name="O'Donnell K."/>
            <person name="Stajich J.E."/>
            <person name="Bonito G."/>
        </authorList>
    </citation>
    <scope>NUCLEOTIDE SEQUENCE</scope>
    <source>
        <strain evidence="3">REB-010B</strain>
    </source>
</reference>
<organism evidence="3 4">
    <name type="scientific">Dissophora globulifera</name>
    <dbReference type="NCBI Taxonomy" id="979702"/>
    <lineage>
        <taxon>Eukaryota</taxon>
        <taxon>Fungi</taxon>
        <taxon>Fungi incertae sedis</taxon>
        <taxon>Mucoromycota</taxon>
        <taxon>Mortierellomycotina</taxon>
        <taxon>Mortierellomycetes</taxon>
        <taxon>Mortierellales</taxon>
        <taxon>Mortierellaceae</taxon>
        <taxon>Dissophora</taxon>
    </lineage>
</organism>
<name>A0A9P6R7J6_9FUNG</name>
<dbReference type="InterPro" id="IPR032675">
    <property type="entry name" value="LRR_dom_sf"/>
</dbReference>
<keyword evidence="2" id="KW-0472">Membrane</keyword>
<dbReference type="Gene3D" id="3.80.10.10">
    <property type="entry name" value="Ribonuclease Inhibitor"/>
    <property type="match status" value="1"/>
</dbReference>
<dbReference type="SUPFAM" id="SSF52047">
    <property type="entry name" value="RNI-like"/>
    <property type="match status" value="1"/>
</dbReference>
<evidence type="ECO:0000256" key="1">
    <source>
        <dbReference type="SAM" id="MobiDB-lite"/>
    </source>
</evidence>
<accession>A0A9P6R7J6</accession>